<accession>A0A5K3EX42</accession>
<feature type="region of interest" description="Disordered" evidence="1">
    <location>
        <begin position="1"/>
        <end position="99"/>
    </location>
</feature>
<dbReference type="WBParaSite" id="MCU_003815-RG">
    <property type="protein sequence ID" value="MCU_003815-RG"/>
    <property type="gene ID" value="MCU_003815"/>
</dbReference>
<organism evidence="2">
    <name type="scientific">Mesocestoides corti</name>
    <name type="common">Flatworm</name>
    <dbReference type="NCBI Taxonomy" id="53468"/>
    <lineage>
        <taxon>Eukaryota</taxon>
        <taxon>Metazoa</taxon>
        <taxon>Spiralia</taxon>
        <taxon>Lophotrochozoa</taxon>
        <taxon>Platyhelminthes</taxon>
        <taxon>Cestoda</taxon>
        <taxon>Eucestoda</taxon>
        <taxon>Cyclophyllidea</taxon>
        <taxon>Mesocestoididae</taxon>
        <taxon>Mesocestoides</taxon>
    </lineage>
</organism>
<sequence length="141" mass="15669">MGMYEALSKTSEEEQDGVEFRCPKVEKMEVEEQNMPMKLESALVEEELTKEVSKKQKPEESEEPTASQPLDLSTRRASPPPPPPPQPTPRLPVQSTAQESDLAIWQALSEHELVAALESCQLDDTFLTTATLLFATQTGII</sequence>
<feature type="compositionally biased region" description="Pro residues" evidence="1">
    <location>
        <begin position="78"/>
        <end position="90"/>
    </location>
</feature>
<name>A0A5K3EX42_MESCO</name>
<evidence type="ECO:0000256" key="1">
    <source>
        <dbReference type="SAM" id="MobiDB-lite"/>
    </source>
</evidence>
<evidence type="ECO:0000313" key="2">
    <source>
        <dbReference type="WBParaSite" id="MCU_003815-RG"/>
    </source>
</evidence>
<feature type="compositionally biased region" description="Basic and acidic residues" evidence="1">
    <location>
        <begin position="47"/>
        <end position="59"/>
    </location>
</feature>
<feature type="compositionally biased region" description="Basic and acidic residues" evidence="1">
    <location>
        <begin position="18"/>
        <end position="30"/>
    </location>
</feature>
<proteinExistence type="predicted"/>
<protein>
    <submittedName>
        <fullName evidence="2">MBD domain-containing protein</fullName>
    </submittedName>
</protein>
<dbReference type="AlphaFoldDB" id="A0A5K3EX42"/>
<reference evidence="2" key="1">
    <citation type="submission" date="2019-11" db="UniProtKB">
        <authorList>
            <consortium name="WormBaseParasite"/>
        </authorList>
    </citation>
    <scope>IDENTIFICATION</scope>
</reference>